<comment type="catalytic activity">
    <reaction evidence="8">
        <text>adenosine + phosphate = alpha-D-ribose 1-phosphate + adenine</text>
        <dbReference type="Rhea" id="RHEA:27642"/>
        <dbReference type="ChEBI" id="CHEBI:16335"/>
        <dbReference type="ChEBI" id="CHEBI:16708"/>
        <dbReference type="ChEBI" id="CHEBI:43474"/>
        <dbReference type="ChEBI" id="CHEBI:57720"/>
        <dbReference type="EC" id="2.4.2.1"/>
    </reaction>
    <physiologicalReaction direction="left-to-right" evidence="8">
        <dbReference type="Rhea" id="RHEA:27643"/>
    </physiologicalReaction>
</comment>
<dbReference type="GO" id="GO:0017061">
    <property type="term" value="F:S-methyl-5-thioadenosine phosphorylase activity"/>
    <property type="evidence" value="ECO:0007669"/>
    <property type="project" value="UniProtKB-EC"/>
</dbReference>
<reference evidence="11 12" key="1">
    <citation type="submission" date="2019-01" db="EMBL/GenBank/DDBJ databases">
        <title>Pseudolysobacter antarctica gen. nov., sp. nov., isolated from Fildes Peninsula, Antarctica.</title>
        <authorList>
            <person name="Wei Z."/>
            <person name="Peng F."/>
        </authorList>
    </citation>
    <scope>NUCLEOTIDE SEQUENCE [LARGE SCALE GENOMIC DNA]</scope>
    <source>
        <strain evidence="11 12">AQ6-296</strain>
    </source>
</reference>
<name>A0A411HGF1_9GAMM</name>
<evidence type="ECO:0000313" key="11">
    <source>
        <dbReference type="EMBL" id="QBB69596.1"/>
    </source>
</evidence>
<dbReference type="InterPro" id="IPR003730">
    <property type="entry name" value="Cu_polyphenol_OxRdtase"/>
</dbReference>
<dbReference type="PANTHER" id="PTHR30616">
    <property type="entry name" value="UNCHARACTERIZED PROTEIN YFIH"/>
    <property type="match status" value="1"/>
</dbReference>
<comment type="catalytic activity">
    <reaction evidence="7">
        <text>adenosine + H2O + H(+) = inosine + NH4(+)</text>
        <dbReference type="Rhea" id="RHEA:24408"/>
        <dbReference type="ChEBI" id="CHEBI:15377"/>
        <dbReference type="ChEBI" id="CHEBI:15378"/>
        <dbReference type="ChEBI" id="CHEBI:16335"/>
        <dbReference type="ChEBI" id="CHEBI:17596"/>
        <dbReference type="ChEBI" id="CHEBI:28938"/>
        <dbReference type="EC" id="3.5.4.4"/>
    </reaction>
    <physiologicalReaction direction="left-to-right" evidence="7">
        <dbReference type="Rhea" id="RHEA:24409"/>
    </physiologicalReaction>
</comment>
<gene>
    <name evidence="11" type="primary">pgeF</name>
    <name evidence="11" type="ORF">ELE36_03930</name>
</gene>
<dbReference type="InterPro" id="IPR038371">
    <property type="entry name" value="Cu_polyphenol_OxRdtase_sf"/>
</dbReference>
<dbReference type="Gene3D" id="3.60.140.10">
    <property type="entry name" value="CNF1/YfiH-like putative cysteine hydrolases"/>
    <property type="match status" value="1"/>
</dbReference>
<keyword evidence="6" id="KW-0862">Zinc</keyword>
<dbReference type="CDD" id="cd16833">
    <property type="entry name" value="YfiH"/>
    <property type="match status" value="1"/>
</dbReference>
<sequence length="260" mass="28136">MTIKPAWPPNPQQWVLPDWPAPASVRACVSTRLGPGVSLAPFDRFNLGSRCGDVVALVEGNRAALTDSLSLPAPPAWLHQVHGTTVVEVDAVSRITNVKVEAQADASITCRRGSVLAILTADCMPLLIAAADGSEIAAIHAGWRGLCDGIIEACIFRLKTPCENLLVWLGPAIGPRVYEVGDEVRAAFVTRDPQAVAAFQATSPGHWLCDLYMLARQRLAQLGITRIYGGDLCTLSDSDRFYSHRRDQISGRMASLIWIQ</sequence>
<comment type="catalytic activity">
    <reaction evidence="9">
        <text>S-methyl-5'-thioadenosine + phosphate = 5-(methylsulfanyl)-alpha-D-ribose 1-phosphate + adenine</text>
        <dbReference type="Rhea" id="RHEA:11852"/>
        <dbReference type="ChEBI" id="CHEBI:16708"/>
        <dbReference type="ChEBI" id="CHEBI:17509"/>
        <dbReference type="ChEBI" id="CHEBI:43474"/>
        <dbReference type="ChEBI" id="CHEBI:58533"/>
        <dbReference type="EC" id="2.4.2.28"/>
    </reaction>
    <physiologicalReaction direction="left-to-right" evidence="9">
        <dbReference type="Rhea" id="RHEA:11853"/>
    </physiologicalReaction>
</comment>
<comment type="catalytic activity">
    <reaction evidence="1">
        <text>inosine + phosphate = alpha-D-ribose 1-phosphate + hypoxanthine</text>
        <dbReference type="Rhea" id="RHEA:27646"/>
        <dbReference type="ChEBI" id="CHEBI:17368"/>
        <dbReference type="ChEBI" id="CHEBI:17596"/>
        <dbReference type="ChEBI" id="CHEBI:43474"/>
        <dbReference type="ChEBI" id="CHEBI:57720"/>
        <dbReference type="EC" id="2.4.2.1"/>
    </reaction>
    <physiologicalReaction direction="left-to-right" evidence="1">
        <dbReference type="Rhea" id="RHEA:27647"/>
    </physiologicalReaction>
</comment>
<evidence type="ECO:0000256" key="8">
    <source>
        <dbReference type="ARBA" id="ARBA00048968"/>
    </source>
</evidence>
<protein>
    <recommendedName>
        <fullName evidence="10">Purine nucleoside phosphorylase</fullName>
    </recommendedName>
</protein>
<comment type="similarity">
    <text evidence="2 10">Belongs to the purine nucleoside phosphorylase YfiH/LACC1 family.</text>
</comment>
<keyword evidence="3" id="KW-0808">Transferase</keyword>
<dbReference type="EMBL" id="CP035704">
    <property type="protein sequence ID" value="QBB69596.1"/>
    <property type="molecule type" value="Genomic_DNA"/>
</dbReference>
<keyword evidence="4" id="KW-0479">Metal-binding</keyword>
<dbReference type="Proteomes" id="UP000291562">
    <property type="component" value="Chromosome"/>
</dbReference>
<evidence type="ECO:0000256" key="2">
    <source>
        <dbReference type="ARBA" id="ARBA00007353"/>
    </source>
</evidence>
<organism evidence="11 12">
    <name type="scientific">Pseudolysobacter antarcticus</name>
    <dbReference type="NCBI Taxonomy" id="2511995"/>
    <lineage>
        <taxon>Bacteria</taxon>
        <taxon>Pseudomonadati</taxon>
        <taxon>Pseudomonadota</taxon>
        <taxon>Gammaproteobacteria</taxon>
        <taxon>Lysobacterales</taxon>
        <taxon>Rhodanobacteraceae</taxon>
        <taxon>Pseudolysobacter</taxon>
    </lineage>
</organism>
<evidence type="ECO:0000256" key="6">
    <source>
        <dbReference type="ARBA" id="ARBA00022833"/>
    </source>
</evidence>
<evidence type="ECO:0000256" key="4">
    <source>
        <dbReference type="ARBA" id="ARBA00022723"/>
    </source>
</evidence>
<accession>A0A411HGF1</accession>
<proteinExistence type="inferred from homology"/>
<dbReference type="PANTHER" id="PTHR30616:SF2">
    <property type="entry name" value="PURINE NUCLEOSIDE PHOSPHORYLASE LACC1"/>
    <property type="match status" value="1"/>
</dbReference>
<evidence type="ECO:0000256" key="1">
    <source>
        <dbReference type="ARBA" id="ARBA00000553"/>
    </source>
</evidence>
<dbReference type="InterPro" id="IPR011324">
    <property type="entry name" value="Cytotoxic_necrot_fac-like_cat"/>
</dbReference>
<evidence type="ECO:0000256" key="10">
    <source>
        <dbReference type="RuleBase" id="RU361274"/>
    </source>
</evidence>
<evidence type="ECO:0000256" key="9">
    <source>
        <dbReference type="ARBA" id="ARBA00049893"/>
    </source>
</evidence>
<dbReference type="KEGG" id="xbc:ELE36_03930"/>
<keyword evidence="12" id="KW-1185">Reference proteome</keyword>
<evidence type="ECO:0000313" key="12">
    <source>
        <dbReference type="Proteomes" id="UP000291562"/>
    </source>
</evidence>
<dbReference type="AlphaFoldDB" id="A0A411HGF1"/>
<dbReference type="GO" id="GO:0005507">
    <property type="term" value="F:copper ion binding"/>
    <property type="evidence" value="ECO:0007669"/>
    <property type="project" value="TreeGrafter"/>
</dbReference>
<dbReference type="GO" id="GO:0016787">
    <property type="term" value="F:hydrolase activity"/>
    <property type="evidence" value="ECO:0007669"/>
    <property type="project" value="UniProtKB-KW"/>
</dbReference>
<dbReference type="RefSeq" id="WP_129831853.1">
    <property type="nucleotide sequence ID" value="NZ_CP035704.1"/>
</dbReference>
<dbReference type="SUPFAM" id="SSF64438">
    <property type="entry name" value="CNF1/YfiH-like putative cysteine hydrolases"/>
    <property type="match status" value="1"/>
</dbReference>
<dbReference type="Pfam" id="PF02578">
    <property type="entry name" value="Cu-oxidase_4"/>
    <property type="match status" value="1"/>
</dbReference>
<evidence type="ECO:0000256" key="3">
    <source>
        <dbReference type="ARBA" id="ARBA00022679"/>
    </source>
</evidence>
<dbReference type="OrthoDB" id="4279at2"/>
<evidence type="ECO:0000256" key="5">
    <source>
        <dbReference type="ARBA" id="ARBA00022801"/>
    </source>
</evidence>
<dbReference type="NCBIfam" id="TIGR00726">
    <property type="entry name" value="peptidoglycan editing factor PgeF"/>
    <property type="match status" value="1"/>
</dbReference>
<keyword evidence="5" id="KW-0378">Hydrolase</keyword>
<evidence type="ECO:0000256" key="7">
    <source>
        <dbReference type="ARBA" id="ARBA00047989"/>
    </source>
</evidence>